<feature type="region of interest" description="Disordered" evidence="1">
    <location>
        <begin position="50"/>
        <end position="72"/>
    </location>
</feature>
<dbReference type="RefSeq" id="WP_184112300.1">
    <property type="nucleotide sequence ID" value="NZ_JACHNY010000002.1"/>
</dbReference>
<evidence type="ECO:0000256" key="1">
    <source>
        <dbReference type="SAM" id="MobiDB-lite"/>
    </source>
</evidence>
<reference evidence="2 3" key="1">
    <citation type="submission" date="2020-08" db="EMBL/GenBank/DDBJ databases">
        <title>Genomic Encyclopedia of Type Strains, Phase IV (KMG-IV): sequencing the most valuable type-strain genomes for metagenomic binning, comparative biology and taxonomic classification.</title>
        <authorList>
            <person name="Goeker M."/>
        </authorList>
    </citation>
    <scope>NUCLEOTIDE SEQUENCE [LARGE SCALE GENOMIC DNA]</scope>
    <source>
        <strain evidence="2 3">DSM 15867</strain>
    </source>
</reference>
<gene>
    <name evidence="2" type="ORF">GGQ96_001026</name>
</gene>
<dbReference type="Proteomes" id="UP000574769">
    <property type="component" value="Unassembled WGS sequence"/>
</dbReference>
<protein>
    <submittedName>
        <fullName evidence="2">Uncharacterized protein</fullName>
    </submittedName>
</protein>
<proteinExistence type="predicted"/>
<evidence type="ECO:0000313" key="3">
    <source>
        <dbReference type="Proteomes" id="UP000574769"/>
    </source>
</evidence>
<keyword evidence="3" id="KW-1185">Reference proteome</keyword>
<sequence>MVERTGDTAATCEAKRRVAQAYLVENDERNYRSAHLAAEAYCLNDKLKTDLGSGSAIPTGDDLTSMPPSRGR</sequence>
<organism evidence="2 3">
    <name type="scientific">Sphingomonas abaci</name>
    <dbReference type="NCBI Taxonomy" id="237611"/>
    <lineage>
        <taxon>Bacteria</taxon>
        <taxon>Pseudomonadati</taxon>
        <taxon>Pseudomonadota</taxon>
        <taxon>Alphaproteobacteria</taxon>
        <taxon>Sphingomonadales</taxon>
        <taxon>Sphingomonadaceae</taxon>
        <taxon>Sphingomonas</taxon>
    </lineage>
</organism>
<evidence type="ECO:0000313" key="2">
    <source>
        <dbReference type="EMBL" id="MBB4616906.1"/>
    </source>
</evidence>
<dbReference type="EMBL" id="JACHNY010000002">
    <property type="protein sequence ID" value="MBB4616906.1"/>
    <property type="molecule type" value="Genomic_DNA"/>
</dbReference>
<comment type="caution">
    <text evidence="2">The sequence shown here is derived from an EMBL/GenBank/DDBJ whole genome shotgun (WGS) entry which is preliminary data.</text>
</comment>
<dbReference type="AlphaFoldDB" id="A0A7W7EXA7"/>
<accession>A0A7W7EXA7</accession>
<name>A0A7W7EXA7_9SPHN</name>